<keyword evidence="4 8" id="KW-0812">Transmembrane</keyword>
<keyword evidence="5 8" id="KW-1133">Transmembrane helix</keyword>
<protein>
    <submittedName>
        <fullName evidence="10">Unannotated protein</fullName>
    </submittedName>
</protein>
<dbReference type="InterPro" id="IPR004869">
    <property type="entry name" value="MMPL_dom"/>
</dbReference>
<sequence length="737" mass="78005">MSPAAKPKHSKKAVKKKTATRKVKAEKVKAPKKFTFLAAVVVLVWLTVTGVAGPLFGKLSEVQENDNSAFLPTTAESSQVSELATQFTSSDSLPALVVVTGDLTKENLAKANNFAAEISDLKIVDGDGKLLSDYLVDGAKAFPIPSEDGEALLISVEISSSKIVTPLPNGEPALPAIVETIREAAVEVEGLQINVTGAGGILADLFGAFGAVDSTLLTATLIVVALILIIVYRSPLLWIFPLLSAVIALTISGAVVYLLAKEEIITLNGQAQGILSVLVIGAATDYGLLLIARYREELHLVESRFTAMKRALRGVFEPIFASGATVSAGLLVLLFSELDANRSLGPVGAIGVVGAIITMLTLLPAFLVIFGRWIFWPRIPHFDSKDEKLSGIWSKVARYVDKKTKRAGLITGIALLVFAAYGTQLDASGLSQTETFVGKPDSVVGQEVLGKHFPAGEGNPSFIVGPAAKTQELLKVINDTPGVGEAFPIPDGPVIPGQPLPNPKIVNNQVFISATLEYAADSAEAKNTVIELRKNLDSVSTDALVGGFTAVNEDIAEANARDNRVIIPTVLVLIFFILALLLRSIVAPFMLISTVVLSFAATLGVSQLVFENVFKFPGSDTSFPLFAFVFLVALGIDYNIFLMTRVREESKKLGTRAGTLKALTVTGGVITSAGVVLAATFAVLGVLPLVFLAQLGFAVAFGVLLDTILVRSILVPSLTIGIGKKIWWPSKLAKGKN</sequence>
<proteinExistence type="inferred from homology"/>
<evidence type="ECO:0000256" key="7">
    <source>
        <dbReference type="SAM" id="MobiDB-lite"/>
    </source>
</evidence>
<dbReference type="PANTHER" id="PTHR33406:SF6">
    <property type="entry name" value="MEMBRANE PROTEIN YDGH-RELATED"/>
    <property type="match status" value="1"/>
</dbReference>
<dbReference type="PANTHER" id="PTHR33406">
    <property type="entry name" value="MEMBRANE PROTEIN MJ1562-RELATED"/>
    <property type="match status" value="1"/>
</dbReference>
<dbReference type="EMBL" id="CAEZTU010000003">
    <property type="protein sequence ID" value="CAB4569794.1"/>
    <property type="molecule type" value="Genomic_DNA"/>
</dbReference>
<evidence type="ECO:0000256" key="3">
    <source>
        <dbReference type="ARBA" id="ARBA00022475"/>
    </source>
</evidence>
<comment type="subcellular location">
    <subcellularLocation>
        <location evidence="1">Cell membrane</location>
        <topology evidence="1">Multi-pass membrane protein</topology>
    </subcellularLocation>
</comment>
<name>A0A6J6E379_9ZZZZ</name>
<feature type="transmembrane region" description="Helical" evidence="8">
    <location>
        <begin position="205"/>
        <end position="229"/>
    </location>
</feature>
<feature type="transmembrane region" description="Helical" evidence="8">
    <location>
        <begin position="697"/>
        <end position="722"/>
    </location>
</feature>
<feature type="transmembrane region" description="Helical" evidence="8">
    <location>
        <begin position="662"/>
        <end position="691"/>
    </location>
</feature>
<feature type="transmembrane region" description="Helical" evidence="8">
    <location>
        <begin position="347"/>
        <end position="375"/>
    </location>
</feature>
<keyword evidence="3" id="KW-1003">Cell membrane</keyword>
<evidence type="ECO:0000256" key="5">
    <source>
        <dbReference type="ARBA" id="ARBA00022989"/>
    </source>
</evidence>
<evidence type="ECO:0000259" key="9">
    <source>
        <dbReference type="PROSITE" id="PS50156"/>
    </source>
</evidence>
<evidence type="ECO:0000256" key="6">
    <source>
        <dbReference type="ARBA" id="ARBA00023136"/>
    </source>
</evidence>
<dbReference type="InterPro" id="IPR050545">
    <property type="entry name" value="Mycobact_MmpL"/>
</dbReference>
<feature type="domain" description="SSD" evidence="9">
    <location>
        <begin position="592"/>
        <end position="720"/>
    </location>
</feature>
<feature type="region of interest" description="Disordered" evidence="7">
    <location>
        <begin position="1"/>
        <end position="22"/>
    </location>
</feature>
<feature type="transmembrane region" description="Helical" evidence="8">
    <location>
        <begin position="315"/>
        <end position="335"/>
    </location>
</feature>
<dbReference type="InterPro" id="IPR000731">
    <property type="entry name" value="SSD"/>
</dbReference>
<dbReference type="GO" id="GO:0005886">
    <property type="term" value="C:plasma membrane"/>
    <property type="evidence" value="ECO:0007669"/>
    <property type="project" value="UniProtKB-SubCell"/>
</dbReference>
<reference evidence="10" key="1">
    <citation type="submission" date="2020-05" db="EMBL/GenBank/DDBJ databases">
        <authorList>
            <person name="Chiriac C."/>
            <person name="Salcher M."/>
            <person name="Ghai R."/>
            <person name="Kavagutti S V."/>
        </authorList>
    </citation>
    <scope>NUCLEOTIDE SEQUENCE</scope>
</reference>
<evidence type="ECO:0000256" key="1">
    <source>
        <dbReference type="ARBA" id="ARBA00004651"/>
    </source>
</evidence>
<comment type="similarity">
    <text evidence="2">Belongs to the resistance-nodulation-cell division (RND) (TC 2.A.6) family. MmpL subfamily.</text>
</comment>
<feature type="transmembrane region" description="Helical" evidence="8">
    <location>
        <begin position="272"/>
        <end position="294"/>
    </location>
</feature>
<evidence type="ECO:0000256" key="8">
    <source>
        <dbReference type="SAM" id="Phobius"/>
    </source>
</evidence>
<accession>A0A6J6E379</accession>
<evidence type="ECO:0000256" key="2">
    <source>
        <dbReference type="ARBA" id="ARBA00010157"/>
    </source>
</evidence>
<dbReference type="PROSITE" id="PS50156">
    <property type="entry name" value="SSD"/>
    <property type="match status" value="1"/>
</dbReference>
<feature type="transmembrane region" description="Helical" evidence="8">
    <location>
        <begin position="622"/>
        <end position="641"/>
    </location>
</feature>
<dbReference type="SUPFAM" id="SSF82866">
    <property type="entry name" value="Multidrug efflux transporter AcrB transmembrane domain"/>
    <property type="match status" value="2"/>
</dbReference>
<feature type="transmembrane region" description="Helical" evidence="8">
    <location>
        <begin position="565"/>
        <end position="582"/>
    </location>
</feature>
<organism evidence="10">
    <name type="scientific">freshwater metagenome</name>
    <dbReference type="NCBI Taxonomy" id="449393"/>
    <lineage>
        <taxon>unclassified sequences</taxon>
        <taxon>metagenomes</taxon>
        <taxon>ecological metagenomes</taxon>
    </lineage>
</organism>
<dbReference type="Gene3D" id="1.20.1640.10">
    <property type="entry name" value="Multidrug efflux transporter AcrB transmembrane domain"/>
    <property type="match status" value="2"/>
</dbReference>
<feature type="transmembrane region" description="Helical" evidence="8">
    <location>
        <begin position="589"/>
        <end position="610"/>
    </location>
</feature>
<evidence type="ECO:0000313" key="10">
    <source>
        <dbReference type="EMBL" id="CAB4569794.1"/>
    </source>
</evidence>
<evidence type="ECO:0000256" key="4">
    <source>
        <dbReference type="ARBA" id="ARBA00022692"/>
    </source>
</evidence>
<dbReference type="Pfam" id="PF03176">
    <property type="entry name" value="MMPL"/>
    <property type="match status" value="2"/>
</dbReference>
<feature type="transmembrane region" description="Helical" evidence="8">
    <location>
        <begin position="407"/>
        <end position="423"/>
    </location>
</feature>
<dbReference type="AlphaFoldDB" id="A0A6J6E379"/>
<keyword evidence="6 8" id="KW-0472">Membrane</keyword>
<gene>
    <name evidence="10" type="ORF">UFOPK1740_00134</name>
</gene>
<feature type="transmembrane region" description="Helical" evidence="8">
    <location>
        <begin position="236"/>
        <end position="260"/>
    </location>
</feature>